<dbReference type="GO" id="GO:0008239">
    <property type="term" value="F:dipeptidyl-peptidase activity"/>
    <property type="evidence" value="ECO:0007669"/>
    <property type="project" value="TreeGrafter"/>
</dbReference>
<evidence type="ECO:0000256" key="16">
    <source>
        <dbReference type="ARBA" id="ARBA00076475"/>
    </source>
</evidence>
<organism evidence="19">
    <name type="scientific">Graphocephala atropunctata</name>
    <dbReference type="NCBI Taxonomy" id="36148"/>
    <lineage>
        <taxon>Eukaryota</taxon>
        <taxon>Metazoa</taxon>
        <taxon>Ecdysozoa</taxon>
        <taxon>Arthropoda</taxon>
        <taxon>Hexapoda</taxon>
        <taxon>Insecta</taxon>
        <taxon>Pterygota</taxon>
        <taxon>Neoptera</taxon>
        <taxon>Paraneoptera</taxon>
        <taxon>Hemiptera</taxon>
        <taxon>Auchenorrhyncha</taxon>
        <taxon>Membracoidea</taxon>
        <taxon>Cicadellidae</taxon>
        <taxon>Cicadellinae</taxon>
        <taxon>Cicadellini</taxon>
        <taxon>Graphocephala</taxon>
    </lineage>
</organism>
<evidence type="ECO:0000256" key="2">
    <source>
        <dbReference type="ARBA" id="ARBA00011079"/>
    </source>
</evidence>
<dbReference type="InterPro" id="IPR029058">
    <property type="entry name" value="AB_hydrolase_fold"/>
</dbReference>
<dbReference type="SUPFAM" id="SSF53474">
    <property type="entry name" value="alpha/beta-Hydrolases"/>
    <property type="match status" value="1"/>
</dbReference>
<evidence type="ECO:0000256" key="3">
    <source>
        <dbReference type="ARBA" id="ARBA00011738"/>
    </source>
</evidence>
<dbReference type="PANTHER" id="PTHR11010">
    <property type="entry name" value="PROTEASE S28 PRO-X CARBOXYPEPTIDASE-RELATED"/>
    <property type="match status" value="1"/>
</dbReference>
<evidence type="ECO:0000256" key="7">
    <source>
        <dbReference type="ARBA" id="ARBA00022801"/>
    </source>
</evidence>
<dbReference type="InterPro" id="IPR008758">
    <property type="entry name" value="Peptidase_S28"/>
</dbReference>
<keyword evidence="11" id="KW-0458">Lysosome</keyword>
<evidence type="ECO:0000256" key="17">
    <source>
        <dbReference type="ARBA" id="ARBA00076608"/>
    </source>
</evidence>
<evidence type="ECO:0000256" key="6">
    <source>
        <dbReference type="ARBA" id="ARBA00022729"/>
    </source>
</evidence>
<evidence type="ECO:0000256" key="15">
    <source>
        <dbReference type="ARBA" id="ARBA00073691"/>
    </source>
</evidence>
<dbReference type="Pfam" id="PF05577">
    <property type="entry name" value="Peptidase_S28"/>
    <property type="match status" value="1"/>
</dbReference>
<comment type="subcellular location">
    <subcellularLocation>
        <location evidence="1">Lysosome</location>
    </subcellularLocation>
</comment>
<keyword evidence="4" id="KW-0121">Carboxypeptidase</keyword>
<reference evidence="19" key="1">
    <citation type="submission" date="2015-11" db="EMBL/GenBank/DDBJ databases">
        <title>De novo transcriptome assembly of four potential Pierce s Disease insect vectors from Arizona vineyards.</title>
        <authorList>
            <person name="Tassone E.E."/>
        </authorList>
    </citation>
    <scope>NUCLEOTIDE SEQUENCE</scope>
</reference>
<evidence type="ECO:0000256" key="4">
    <source>
        <dbReference type="ARBA" id="ARBA00022645"/>
    </source>
</evidence>
<sequence>MMQNTPLFCFTVCVLILFSVRQTYSQYVFKTEYFTTKVDHFNFLSDATFQLRYLINDSYWSPDKNAPIFFYTGNEGDITLFAQNTGFMWEIAPEFNALVIFAEHRFYGESLPFGNKSYDEGNIGYLSSSQALMDYVDLIAYLKHNHYGKFPVVLFGGSYGGMLAAWLRMKYPASVAGAIASSAPIWQFPGMIPCGSFYRVLTSAFSRVSHKCSDNIRKSWKTIKDVTKTVEGKSWLTSTWKLCEPLKSSQNVSDLKGYLDNVYANLAMVNYPYPTNFLAPLPGHPVRAVCEHLLDKDLEGKKLLTALFQGVSVYFNYTGNATCLDYSDAYEPSLGDNGWNYQSCTEMVMPMCTDGKHDMYEPSKWNFTTFANDCYKTYKVEPQPFQAKNLYGGKHISTASNIIFSNGQLDPWSGGGVLHNVSATAVAIVLADSAHHLDLRASNAADPESVVEARKYYRTVIQQWISQ</sequence>
<evidence type="ECO:0000256" key="9">
    <source>
        <dbReference type="ARBA" id="ARBA00023157"/>
    </source>
</evidence>
<feature type="signal peptide" evidence="18">
    <location>
        <begin position="1"/>
        <end position="25"/>
    </location>
</feature>
<dbReference type="Gene3D" id="1.20.120.980">
    <property type="entry name" value="Serine carboxypeptidase S28, SKS domain"/>
    <property type="match status" value="1"/>
</dbReference>
<proteinExistence type="inferred from homology"/>
<comment type="function">
    <text evidence="13">Cleaves C-terminal amino acids linked to proline in peptides such as angiotensin II, III and des-Arg9-bradykinin. This cleavage occurs at acidic pH, but enzymatic activity is retained with some substrates at neutral pH.</text>
</comment>
<keyword evidence="9" id="KW-1015">Disulfide bond</keyword>
<comment type="catalytic activity">
    <reaction evidence="12">
        <text>Cleavage of a -Pro-|-Xaa bond to release a C-terminal amino acid.</text>
        <dbReference type="EC" id="3.4.16.2"/>
    </reaction>
</comment>
<gene>
    <name evidence="19" type="ORF">g.37332</name>
</gene>
<dbReference type="GO" id="GO:0006508">
    <property type="term" value="P:proteolysis"/>
    <property type="evidence" value="ECO:0007669"/>
    <property type="project" value="UniProtKB-KW"/>
</dbReference>
<evidence type="ECO:0000256" key="5">
    <source>
        <dbReference type="ARBA" id="ARBA00022670"/>
    </source>
</evidence>
<evidence type="ECO:0000256" key="14">
    <source>
        <dbReference type="ARBA" id="ARBA00066456"/>
    </source>
</evidence>
<comment type="subunit">
    <text evidence="3">Homodimer.</text>
</comment>
<dbReference type="EMBL" id="GEBQ01004364">
    <property type="protein sequence ID" value="JAT35613.1"/>
    <property type="molecule type" value="Transcribed_RNA"/>
</dbReference>
<comment type="similarity">
    <text evidence="2">Belongs to the peptidase S28 family.</text>
</comment>
<dbReference type="PANTHER" id="PTHR11010:SF38">
    <property type="entry name" value="LYSOSOMAL PRO-X CARBOXYPEPTIDASE"/>
    <property type="match status" value="1"/>
</dbReference>
<evidence type="ECO:0000256" key="11">
    <source>
        <dbReference type="ARBA" id="ARBA00023228"/>
    </source>
</evidence>
<keyword evidence="8" id="KW-0865">Zymogen</keyword>
<accession>A0A1B6MI79</accession>
<keyword evidence="10" id="KW-0325">Glycoprotein</keyword>
<evidence type="ECO:0000256" key="10">
    <source>
        <dbReference type="ARBA" id="ARBA00023180"/>
    </source>
</evidence>
<evidence type="ECO:0000256" key="8">
    <source>
        <dbReference type="ARBA" id="ARBA00023145"/>
    </source>
</evidence>
<dbReference type="AlphaFoldDB" id="A0A1B6MI79"/>
<feature type="chain" id="PRO_5008588398" description="Lysosomal Pro-X carboxypeptidase" evidence="18">
    <location>
        <begin position="26"/>
        <end position="467"/>
    </location>
</feature>
<dbReference type="InterPro" id="IPR042269">
    <property type="entry name" value="Ser_carbopepase_S28_SKS"/>
</dbReference>
<evidence type="ECO:0000313" key="19">
    <source>
        <dbReference type="EMBL" id="JAT35613.1"/>
    </source>
</evidence>
<name>A0A1B6MI79_9HEMI</name>
<dbReference type="FunFam" id="1.20.120.980:FF:000002">
    <property type="entry name" value="lysosomal Pro-X carboxypeptidase"/>
    <property type="match status" value="1"/>
</dbReference>
<evidence type="ECO:0000256" key="1">
    <source>
        <dbReference type="ARBA" id="ARBA00004371"/>
    </source>
</evidence>
<evidence type="ECO:0000256" key="13">
    <source>
        <dbReference type="ARBA" id="ARBA00059701"/>
    </source>
</evidence>
<dbReference type="GO" id="GO:0005764">
    <property type="term" value="C:lysosome"/>
    <property type="evidence" value="ECO:0007669"/>
    <property type="project" value="UniProtKB-SubCell"/>
</dbReference>
<evidence type="ECO:0000256" key="12">
    <source>
        <dbReference type="ARBA" id="ARBA00052013"/>
    </source>
</evidence>
<keyword evidence="7" id="KW-0378">Hydrolase</keyword>
<keyword evidence="5" id="KW-0645">Protease</keyword>
<dbReference type="GO" id="GO:0004185">
    <property type="term" value="F:serine-type carboxypeptidase activity"/>
    <property type="evidence" value="ECO:0007669"/>
    <property type="project" value="UniProtKB-EC"/>
</dbReference>
<dbReference type="Gene3D" id="3.40.50.1820">
    <property type="entry name" value="alpha/beta hydrolase"/>
    <property type="match status" value="1"/>
</dbReference>
<dbReference type="EC" id="3.4.16.2" evidence="14"/>
<keyword evidence="6 18" id="KW-0732">Signal</keyword>
<evidence type="ECO:0000256" key="18">
    <source>
        <dbReference type="SAM" id="SignalP"/>
    </source>
</evidence>
<protein>
    <recommendedName>
        <fullName evidence="15">Lysosomal Pro-X carboxypeptidase</fullName>
        <ecNumber evidence="14">3.4.16.2</ecNumber>
    </recommendedName>
    <alternativeName>
        <fullName evidence="17">Proline carboxypeptidase</fullName>
    </alternativeName>
    <alternativeName>
        <fullName evidence="16">Prolylcarboxypeptidase</fullName>
    </alternativeName>
</protein>